<dbReference type="InterPro" id="IPR005550">
    <property type="entry name" value="Kinetochore_Ndc80"/>
</dbReference>
<keyword evidence="5 10" id="KW-0995">Kinetochore</keyword>
<organism evidence="14 15">
    <name type="scientific">Ditylenchus dipsaci</name>
    <dbReference type="NCBI Taxonomy" id="166011"/>
    <lineage>
        <taxon>Eukaryota</taxon>
        <taxon>Metazoa</taxon>
        <taxon>Ecdysozoa</taxon>
        <taxon>Nematoda</taxon>
        <taxon>Chromadorea</taxon>
        <taxon>Rhabditida</taxon>
        <taxon>Tylenchina</taxon>
        <taxon>Tylenchomorpha</taxon>
        <taxon>Sphaerularioidea</taxon>
        <taxon>Anguinidae</taxon>
        <taxon>Anguininae</taxon>
        <taxon>Ditylenchus</taxon>
    </lineage>
</organism>
<dbReference type="GO" id="GO:0051315">
    <property type="term" value="P:attachment of mitotic spindle microtubules to kinetochore"/>
    <property type="evidence" value="ECO:0007669"/>
    <property type="project" value="UniProtKB-UniRule"/>
</dbReference>
<feature type="region of interest" description="Disordered" evidence="12">
    <location>
        <begin position="1"/>
        <end position="78"/>
    </location>
</feature>
<feature type="domain" description="Kinetochore protein Ndc80 CH" evidence="13">
    <location>
        <begin position="173"/>
        <end position="202"/>
    </location>
</feature>
<comment type="similarity">
    <text evidence="1 10">Belongs to the NDC80/HEC1 family.</text>
</comment>
<keyword evidence="3 10" id="KW-0132">Cell division</keyword>
<protein>
    <recommendedName>
        <fullName evidence="10">Kinetochore protein NDC80</fullName>
    </recommendedName>
</protein>
<keyword evidence="7 10" id="KW-0539">Nucleus</keyword>
<keyword evidence="8 10" id="KW-0131">Cell cycle</keyword>
<dbReference type="PANTHER" id="PTHR10643">
    <property type="entry name" value="KINETOCHORE PROTEIN NDC80"/>
    <property type="match status" value="1"/>
</dbReference>
<dbReference type="InterPro" id="IPR038273">
    <property type="entry name" value="Ndc80_sf"/>
</dbReference>
<accession>A0A915EJQ5</accession>
<evidence type="ECO:0000259" key="13">
    <source>
        <dbReference type="Pfam" id="PF03801"/>
    </source>
</evidence>
<evidence type="ECO:0000256" key="2">
    <source>
        <dbReference type="ARBA" id="ARBA00022454"/>
    </source>
</evidence>
<evidence type="ECO:0000313" key="14">
    <source>
        <dbReference type="Proteomes" id="UP000887574"/>
    </source>
</evidence>
<evidence type="ECO:0000256" key="1">
    <source>
        <dbReference type="ARBA" id="ARBA00007050"/>
    </source>
</evidence>
<name>A0A915EJQ5_9BILA</name>
<evidence type="ECO:0000256" key="6">
    <source>
        <dbReference type="ARBA" id="ARBA00023054"/>
    </source>
</evidence>
<dbReference type="Proteomes" id="UP000887574">
    <property type="component" value="Unplaced"/>
</dbReference>
<keyword evidence="9 10" id="KW-0137">Centromere</keyword>
<dbReference type="Gene3D" id="1.10.418.30">
    <property type="entry name" value="Ncd80 complex, Ncd80 subunit"/>
    <property type="match status" value="1"/>
</dbReference>
<dbReference type="InterPro" id="IPR055260">
    <property type="entry name" value="Ndc80_CH"/>
</dbReference>
<dbReference type="Pfam" id="PF03801">
    <property type="entry name" value="Ndc80_HEC"/>
    <property type="match status" value="1"/>
</dbReference>
<keyword evidence="2 10" id="KW-0158">Chromosome</keyword>
<comment type="function">
    <text evidence="10">Acts as a component of the essential kinetochore-associated NDC80 complex, which is required for chromosome segregation and spindle checkpoint activity.</text>
</comment>
<dbReference type="AlphaFoldDB" id="A0A915EJQ5"/>
<evidence type="ECO:0000256" key="4">
    <source>
        <dbReference type="ARBA" id="ARBA00022776"/>
    </source>
</evidence>
<proteinExistence type="inferred from homology"/>
<feature type="coiled-coil region" evidence="11">
    <location>
        <begin position="275"/>
        <end position="316"/>
    </location>
</feature>
<dbReference type="WBParaSite" id="jg7036">
    <property type="protein sequence ID" value="jg7036"/>
    <property type="gene ID" value="jg7036"/>
</dbReference>
<dbReference type="GO" id="GO:0031262">
    <property type="term" value="C:Ndc80 complex"/>
    <property type="evidence" value="ECO:0007669"/>
    <property type="project" value="UniProtKB-UniRule"/>
</dbReference>
<comment type="subunit">
    <text evidence="10">Component of the NDC80 complex.</text>
</comment>
<dbReference type="PANTHER" id="PTHR10643:SF2">
    <property type="entry name" value="KINETOCHORE PROTEIN NDC80 HOMOLOG"/>
    <property type="match status" value="1"/>
</dbReference>
<evidence type="ECO:0000256" key="3">
    <source>
        <dbReference type="ARBA" id="ARBA00022618"/>
    </source>
</evidence>
<dbReference type="GO" id="GO:0051301">
    <property type="term" value="P:cell division"/>
    <property type="evidence" value="ECO:0007669"/>
    <property type="project" value="UniProtKB-UniRule"/>
</dbReference>
<dbReference type="GO" id="GO:0005634">
    <property type="term" value="C:nucleus"/>
    <property type="evidence" value="ECO:0007669"/>
    <property type="project" value="UniProtKB-SubCell"/>
</dbReference>
<evidence type="ECO:0000313" key="15">
    <source>
        <dbReference type="WBParaSite" id="jg7036"/>
    </source>
</evidence>
<evidence type="ECO:0000256" key="8">
    <source>
        <dbReference type="ARBA" id="ARBA00023306"/>
    </source>
</evidence>
<comment type="subcellular location">
    <subcellularLocation>
        <location evidence="10">Chromosome</location>
        <location evidence="10">Centromere</location>
        <location evidence="10">Kinetochore</location>
    </subcellularLocation>
    <subcellularLocation>
        <location evidence="10">Nucleus</location>
    </subcellularLocation>
</comment>
<evidence type="ECO:0000256" key="10">
    <source>
        <dbReference type="RuleBase" id="RU368072"/>
    </source>
</evidence>
<evidence type="ECO:0000256" key="9">
    <source>
        <dbReference type="ARBA" id="ARBA00023328"/>
    </source>
</evidence>
<evidence type="ECO:0000256" key="5">
    <source>
        <dbReference type="ARBA" id="ARBA00022838"/>
    </source>
</evidence>
<feature type="compositionally biased region" description="Polar residues" evidence="12">
    <location>
        <begin position="41"/>
        <end position="50"/>
    </location>
</feature>
<evidence type="ECO:0000256" key="11">
    <source>
        <dbReference type="SAM" id="Coils"/>
    </source>
</evidence>
<evidence type="ECO:0000256" key="7">
    <source>
        <dbReference type="ARBA" id="ARBA00023242"/>
    </source>
</evidence>
<keyword evidence="14" id="KW-1185">Reference proteome</keyword>
<keyword evidence="6 11" id="KW-0175">Coiled coil</keyword>
<reference evidence="15" key="1">
    <citation type="submission" date="2022-11" db="UniProtKB">
        <authorList>
            <consortium name="WormBaseParasite"/>
        </authorList>
    </citation>
    <scope>IDENTIFICATION</scope>
</reference>
<keyword evidence="4 10" id="KW-0498">Mitosis</keyword>
<sequence length="330" mass="37812">MNNYNHYRDRDDFAHRNNMPPPKPELRTPVSNRSDFARASIPTNSTTARTSRMAEPSRNSVAAGFGSRPSIAHRPSLAPRNSIVTGSLSGRMSMLPVNYKRIPQMLLNRPAMLNIPKNTQDKGHVANMCNRIYEFLQISCSDNWTTAIYSTPKKYGRRGVKTVSSTRLSLYTQKSAMATMGAQHSWPTLLTALNWLITLIEEHYDLNESLVKDEFHLTYSYFTTCYRKSAEREKHGVDCDFSDELEIYRNLLQPQDMDEEIANRKANRLNNEKIIQQMKEDVEREHEECRNLMAENADLENDIIKLKDNVEASEVTVSRQEEFIVSAVAA</sequence>
<feature type="compositionally biased region" description="Basic and acidic residues" evidence="12">
    <location>
        <begin position="1"/>
        <end position="15"/>
    </location>
</feature>
<evidence type="ECO:0000256" key="12">
    <source>
        <dbReference type="SAM" id="MobiDB-lite"/>
    </source>
</evidence>